<keyword evidence="2" id="KW-1185">Reference proteome</keyword>
<dbReference type="Proteomes" id="UP000243904">
    <property type="component" value="Chromosome I"/>
</dbReference>
<accession>A0A1H1P376</accession>
<evidence type="ECO:0000313" key="1">
    <source>
        <dbReference type="EMBL" id="SDS05049.1"/>
    </source>
</evidence>
<proteinExistence type="predicted"/>
<reference evidence="2" key="1">
    <citation type="submission" date="2016-10" db="EMBL/GenBank/DDBJ databases">
        <authorList>
            <person name="Varghese N."/>
            <person name="Submissions S."/>
        </authorList>
    </citation>
    <scope>NUCLEOTIDE SEQUENCE [LARGE SCALE GENOMIC DNA]</scope>
    <source>
        <strain evidence="2">GAS369</strain>
    </source>
</reference>
<evidence type="ECO:0000313" key="2">
    <source>
        <dbReference type="Proteomes" id="UP000243904"/>
    </source>
</evidence>
<sequence length="115" mass="12771">MMTEIFAQGDLLIERVPDVAPSGTVEENAEGAPVVLAEGEETGHRHAICERVTMFRDDRLARDIPAGLYIGHVQVSSAYARVTHDEHAPLTLPRGTYRVRRQRELGPRDARVLAD</sequence>
<dbReference type="AlphaFoldDB" id="A0A1H1P376"/>
<dbReference type="EMBL" id="LT629750">
    <property type="protein sequence ID" value="SDS05049.1"/>
    <property type="molecule type" value="Genomic_DNA"/>
</dbReference>
<organism evidence="1 2">
    <name type="scientific">Bradyrhizobium canariense</name>
    <dbReference type="NCBI Taxonomy" id="255045"/>
    <lineage>
        <taxon>Bacteria</taxon>
        <taxon>Pseudomonadati</taxon>
        <taxon>Pseudomonadota</taxon>
        <taxon>Alphaproteobacteria</taxon>
        <taxon>Hyphomicrobiales</taxon>
        <taxon>Nitrobacteraceae</taxon>
        <taxon>Bradyrhizobium</taxon>
    </lineage>
</organism>
<name>A0A1H1P376_9BRAD</name>
<protein>
    <submittedName>
        <fullName evidence="1">Uncharacterized protein</fullName>
    </submittedName>
</protein>
<gene>
    <name evidence="1" type="ORF">SAMN05444158_0842</name>
</gene>